<keyword evidence="3" id="KW-1185">Reference proteome</keyword>
<dbReference type="Gramene" id="ERM97508">
    <property type="protein sequence ID" value="ERM97508"/>
    <property type="gene ID" value="AMTR_s00123p00061610"/>
</dbReference>
<dbReference type="Proteomes" id="UP000017836">
    <property type="component" value="Unassembled WGS sequence"/>
</dbReference>
<protein>
    <submittedName>
        <fullName evidence="2">Uncharacterized protein</fullName>
    </submittedName>
</protein>
<dbReference type="EMBL" id="KI396296">
    <property type="protein sequence ID" value="ERM97508.1"/>
    <property type="molecule type" value="Genomic_DNA"/>
</dbReference>
<feature type="non-terminal residue" evidence="2">
    <location>
        <position position="154"/>
    </location>
</feature>
<dbReference type="AlphaFoldDB" id="W1NQ30"/>
<proteinExistence type="predicted"/>
<organism evidence="2 3">
    <name type="scientific">Amborella trichopoda</name>
    <dbReference type="NCBI Taxonomy" id="13333"/>
    <lineage>
        <taxon>Eukaryota</taxon>
        <taxon>Viridiplantae</taxon>
        <taxon>Streptophyta</taxon>
        <taxon>Embryophyta</taxon>
        <taxon>Tracheophyta</taxon>
        <taxon>Spermatophyta</taxon>
        <taxon>Magnoliopsida</taxon>
        <taxon>Amborellales</taxon>
        <taxon>Amborellaceae</taxon>
        <taxon>Amborella</taxon>
    </lineage>
</organism>
<evidence type="ECO:0000313" key="2">
    <source>
        <dbReference type="EMBL" id="ERM97508.1"/>
    </source>
</evidence>
<reference evidence="3" key="1">
    <citation type="journal article" date="2013" name="Science">
        <title>The Amborella genome and the evolution of flowering plants.</title>
        <authorList>
            <consortium name="Amborella Genome Project"/>
        </authorList>
    </citation>
    <scope>NUCLEOTIDE SEQUENCE [LARGE SCALE GENOMIC DNA]</scope>
</reference>
<gene>
    <name evidence="2" type="ORF">AMTR_s00123p00061610</name>
</gene>
<feature type="region of interest" description="Disordered" evidence="1">
    <location>
        <begin position="73"/>
        <end position="96"/>
    </location>
</feature>
<evidence type="ECO:0000313" key="3">
    <source>
        <dbReference type="Proteomes" id="UP000017836"/>
    </source>
</evidence>
<sequence>MVAPDRVAGDHSSQLQSEVVLNGEAFDTLCVEESLTDVNEFPTVQIEGLKADDCDGNAIITDKSLREILEVAESDGNDEGGKFSEMPSSIDGERSSMQECEDACDMVSLQAKCMPQIPYTGDSMDSVGAITVDVVANQQNDEGKEYTVSAEFKP</sequence>
<accession>W1NQ30</accession>
<dbReference type="HOGENOM" id="CLU_1708820_0_0_1"/>
<name>W1NQ30_AMBTC</name>
<evidence type="ECO:0000256" key="1">
    <source>
        <dbReference type="SAM" id="MobiDB-lite"/>
    </source>
</evidence>